<accession>A0A2K0UG72</accession>
<protein>
    <submittedName>
        <fullName evidence="1">Uncharacterized protein</fullName>
    </submittedName>
</protein>
<dbReference type="AlphaFoldDB" id="A0A2K0UG72"/>
<sequence>MPYLSELHEWDLLQRLGALLIDKKAYCDELPEAWDKALEYSDRAYYEVMALETELRQVFLHRESDIQLADHDLQPCWSQLRSVCSLLNDLVHTEFWANKGLHNNSSYPHLWELIYFLDGLEHEEAFDLVGGPNHTLFRYRPKVGEKI</sequence>
<dbReference type="Proteomes" id="UP000236290">
    <property type="component" value="Unassembled WGS sequence"/>
</dbReference>
<proteinExistence type="predicted"/>
<dbReference type="OrthoDB" id="20872at2759"/>
<reference evidence="1 2" key="1">
    <citation type="submission" date="2017-02" db="EMBL/GenBank/DDBJ databases">
        <title>Genomes of Trichoderma spp. with biocontrol activity.</title>
        <authorList>
            <person name="Gardiner D."/>
            <person name="Kazan K."/>
            <person name="Vos C."/>
            <person name="Harvey P."/>
        </authorList>
    </citation>
    <scope>NUCLEOTIDE SEQUENCE [LARGE SCALE GENOMIC DNA]</scope>
    <source>
        <strain evidence="1 2">Tr1</strain>
    </source>
</reference>
<dbReference type="EMBL" id="MTYI01000044">
    <property type="protein sequence ID" value="PNP56780.1"/>
    <property type="molecule type" value="Genomic_DNA"/>
</dbReference>
<evidence type="ECO:0000313" key="2">
    <source>
        <dbReference type="Proteomes" id="UP000236290"/>
    </source>
</evidence>
<evidence type="ECO:0000313" key="1">
    <source>
        <dbReference type="EMBL" id="PNP56780.1"/>
    </source>
</evidence>
<gene>
    <name evidence="1" type="ORF">THARTR1_03476</name>
</gene>
<organism evidence="1 2">
    <name type="scientific">Trichoderma harzianum</name>
    <name type="common">Hypocrea lixii</name>
    <dbReference type="NCBI Taxonomy" id="5544"/>
    <lineage>
        <taxon>Eukaryota</taxon>
        <taxon>Fungi</taxon>
        <taxon>Dikarya</taxon>
        <taxon>Ascomycota</taxon>
        <taxon>Pezizomycotina</taxon>
        <taxon>Sordariomycetes</taxon>
        <taxon>Hypocreomycetidae</taxon>
        <taxon>Hypocreales</taxon>
        <taxon>Hypocreaceae</taxon>
        <taxon>Trichoderma</taxon>
    </lineage>
</organism>
<name>A0A2K0UG72_TRIHA</name>
<comment type="caution">
    <text evidence="1">The sequence shown here is derived from an EMBL/GenBank/DDBJ whole genome shotgun (WGS) entry which is preliminary data.</text>
</comment>